<dbReference type="EMBL" id="OA882120">
    <property type="protein sequence ID" value="CAD7273021.1"/>
    <property type="molecule type" value="Genomic_DNA"/>
</dbReference>
<feature type="region of interest" description="Disordered" evidence="1">
    <location>
        <begin position="100"/>
        <end position="149"/>
    </location>
</feature>
<dbReference type="SUPFAM" id="SSF50156">
    <property type="entry name" value="PDZ domain-like"/>
    <property type="match status" value="1"/>
</dbReference>
<accession>A0A7R9BET6</accession>
<feature type="domain" description="PDZ" evidence="2">
    <location>
        <begin position="11"/>
        <end position="93"/>
    </location>
</feature>
<evidence type="ECO:0000313" key="4">
    <source>
        <dbReference type="Proteomes" id="UP000678499"/>
    </source>
</evidence>
<dbReference type="EMBL" id="CAJPEX010000083">
    <property type="protein sequence ID" value="CAG0913173.1"/>
    <property type="molecule type" value="Genomic_DNA"/>
</dbReference>
<sequence>MYEEGFAAVIHFCVEKSDAEVPWGIELAGGIDQGQPFTIAKIYPGAWTSQRLEIGDRVLQLQKADLNTLTNSAANRILEASAKINKLEMTIGKARRTISSLSRRGVRGRSAAVTQSPRPTPGSGRRGHGGEWTSTRGCNKRGTATSLEF</sequence>
<dbReference type="PROSITE" id="PS50106">
    <property type="entry name" value="PDZ"/>
    <property type="match status" value="1"/>
</dbReference>
<feature type="compositionally biased region" description="Low complexity" evidence="1">
    <location>
        <begin position="100"/>
        <end position="113"/>
    </location>
</feature>
<evidence type="ECO:0000259" key="2">
    <source>
        <dbReference type="PROSITE" id="PS50106"/>
    </source>
</evidence>
<dbReference type="InterPro" id="IPR001478">
    <property type="entry name" value="PDZ"/>
</dbReference>
<protein>
    <recommendedName>
        <fullName evidence="2">PDZ domain-containing protein</fullName>
    </recommendedName>
</protein>
<feature type="compositionally biased region" description="Polar residues" evidence="1">
    <location>
        <begin position="132"/>
        <end position="149"/>
    </location>
</feature>
<dbReference type="InterPro" id="IPR036034">
    <property type="entry name" value="PDZ_sf"/>
</dbReference>
<name>A0A7R9BET6_9CRUS</name>
<evidence type="ECO:0000256" key="1">
    <source>
        <dbReference type="SAM" id="MobiDB-lite"/>
    </source>
</evidence>
<reference evidence="3" key="1">
    <citation type="submission" date="2020-11" db="EMBL/GenBank/DDBJ databases">
        <authorList>
            <person name="Tran Van P."/>
        </authorList>
    </citation>
    <scope>NUCLEOTIDE SEQUENCE</scope>
</reference>
<proteinExistence type="predicted"/>
<dbReference type="CDD" id="cd00136">
    <property type="entry name" value="PDZ_canonical"/>
    <property type="match status" value="1"/>
</dbReference>
<dbReference type="Proteomes" id="UP000678499">
    <property type="component" value="Unassembled WGS sequence"/>
</dbReference>
<dbReference type="Gene3D" id="2.30.42.10">
    <property type="match status" value="1"/>
</dbReference>
<keyword evidence="4" id="KW-1185">Reference proteome</keyword>
<dbReference type="Pfam" id="PF00595">
    <property type="entry name" value="PDZ"/>
    <property type="match status" value="1"/>
</dbReference>
<gene>
    <name evidence="3" type="ORF">NMOB1V02_LOCUS929</name>
</gene>
<organism evidence="3">
    <name type="scientific">Notodromas monacha</name>
    <dbReference type="NCBI Taxonomy" id="399045"/>
    <lineage>
        <taxon>Eukaryota</taxon>
        <taxon>Metazoa</taxon>
        <taxon>Ecdysozoa</taxon>
        <taxon>Arthropoda</taxon>
        <taxon>Crustacea</taxon>
        <taxon>Oligostraca</taxon>
        <taxon>Ostracoda</taxon>
        <taxon>Podocopa</taxon>
        <taxon>Podocopida</taxon>
        <taxon>Cypridocopina</taxon>
        <taxon>Cypridoidea</taxon>
        <taxon>Cyprididae</taxon>
        <taxon>Notodromas</taxon>
    </lineage>
</organism>
<evidence type="ECO:0000313" key="3">
    <source>
        <dbReference type="EMBL" id="CAD7273021.1"/>
    </source>
</evidence>
<dbReference type="OrthoDB" id="44841at2759"/>
<dbReference type="AlphaFoldDB" id="A0A7R9BET6"/>